<proteinExistence type="predicted"/>
<evidence type="ECO:0000313" key="1">
    <source>
        <dbReference type="EMBL" id="KAA8999541.1"/>
    </source>
</evidence>
<comment type="caution">
    <text evidence="1">The sequence shown here is derived from an EMBL/GenBank/DDBJ whole genome shotgun (WGS) entry which is preliminary data.</text>
</comment>
<organism evidence="1 2">
    <name type="scientific">Stenotrophomonas cyclobalanopsidis</name>
    <dbReference type="NCBI Taxonomy" id="2771362"/>
    <lineage>
        <taxon>Bacteria</taxon>
        <taxon>Pseudomonadati</taxon>
        <taxon>Pseudomonadota</taxon>
        <taxon>Gammaproteobacteria</taxon>
        <taxon>Lysobacterales</taxon>
        <taxon>Lysobacteraceae</taxon>
        <taxon>Stenotrophomonas</taxon>
    </lineage>
</organism>
<evidence type="ECO:0000313" key="2">
    <source>
        <dbReference type="Proteomes" id="UP000326367"/>
    </source>
</evidence>
<dbReference type="Proteomes" id="UP000326367">
    <property type="component" value="Unassembled WGS sequence"/>
</dbReference>
<accession>A0ABQ6T1H1</accession>
<name>A0ABQ6T1H1_9GAMM</name>
<sequence>MNSPSAFRVLRIRPLLRLNGTVERVDVLHGACANCGHQARYSQPGGLRQVGLDIELTCAHCGNTGTLTEARIFAAWVQQVRRDRVLVLAGIDPEALYGP</sequence>
<protein>
    <submittedName>
        <fullName evidence="1">Uncharacterized protein</fullName>
    </submittedName>
</protein>
<keyword evidence="2" id="KW-1185">Reference proteome</keyword>
<dbReference type="RefSeq" id="WP_150454346.1">
    <property type="nucleotide sequence ID" value="NZ_VYKI01000008.1"/>
</dbReference>
<reference evidence="1 2" key="1">
    <citation type="journal article" date="2020" name="Antonie Van Leeuwenhoek">
        <title>Stenotrophomonas cyclobalanopsidis sp. nov., isolated from the leaf spot disease of Cyclobalanopsis patelliformis.</title>
        <authorList>
            <person name="Bian D.R."/>
            <person name="Xue H."/>
            <person name="Piao C.G."/>
            <person name="Li Y."/>
        </authorList>
    </citation>
    <scope>NUCLEOTIDE SEQUENCE [LARGE SCALE GENOMIC DNA]</scope>
    <source>
        <strain evidence="1 2">TPQG1-4</strain>
    </source>
</reference>
<dbReference type="EMBL" id="VYKI01000008">
    <property type="protein sequence ID" value="KAA8999541.1"/>
    <property type="molecule type" value="Genomic_DNA"/>
</dbReference>
<gene>
    <name evidence="1" type="ORF">FJU31_08445</name>
</gene>